<organism evidence="3 4">
    <name type="scientific">Friedmanniomyces endolithicus</name>
    <dbReference type="NCBI Taxonomy" id="329885"/>
    <lineage>
        <taxon>Eukaryota</taxon>
        <taxon>Fungi</taxon>
        <taxon>Dikarya</taxon>
        <taxon>Ascomycota</taxon>
        <taxon>Pezizomycotina</taxon>
        <taxon>Dothideomycetes</taxon>
        <taxon>Dothideomycetidae</taxon>
        <taxon>Mycosphaerellales</taxon>
        <taxon>Teratosphaeriaceae</taxon>
        <taxon>Friedmanniomyces</taxon>
    </lineage>
</organism>
<keyword evidence="1" id="KW-0539">Nucleus</keyword>
<dbReference type="CDD" id="cd12148">
    <property type="entry name" value="fungal_TF_MHR"/>
    <property type="match status" value="1"/>
</dbReference>
<evidence type="ECO:0000313" key="3">
    <source>
        <dbReference type="EMBL" id="KAK0952417.1"/>
    </source>
</evidence>
<gene>
    <name evidence="3" type="ORF">LTR91_024417</name>
</gene>
<dbReference type="PANTHER" id="PTHR47431:SF4">
    <property type="entry name" value="ZN(II)2CYS6 TRANSCRIPTION FACTOR (EUROFUNG)"/>
    <property type="match status" value="1"/>
</dbReference>
<reference evidence="3" key="1">
    <citation type="submission" date="2023-06" db="EMBL/GenBank/DDBJ databases">
        <title>Black Yeasts Isolated from many extreme environments.</title>
        <authorList>
            <person name="Coleine C."/>
            <person name="Stajich J.E."/>
            <person name="Selbmann L."/>
        </authorList>
    </citation>
    <scope>NUCLEOTIDE SEQUENCE</scope>
    <source>
        <strain evidence="3">CCFEE 5200</strain>
    </source>
</reference>
<dbReference type="Proteomes" id="UP001175353">
    <property type="component" value="Unassembled WGS sequence"/>
</dbReference>
<dbReference type="GO" id="GO:0008270">
    <property type="term" value="F:zinc ion binding"/>
    <property type="evidence" value="ECO:0007669"/>
    <property type="project" value="InterPro"/>
</dbReference>
<dbReference type="GO" id="GO:0006351">
    <property type="term" value="P:DNA-templated transcription"/>
    <property type="evidence" value="ECO:0007669"/>
    <property type="project" value="InterPro"/>
</dbReference>
<evidence type="ECO:0000256" key="1">
    <source>
        <dbReference type="ARBA" id="ARBA00023242"/>
    </source>
</evidence>
<dbReference type="InterPro" id="IPR007219">
    <property type="entry name" value="XnlR_reg_dom"/>
</dbReference>
<dbReference type="Pfam" id="PF04082">
    <property type="entry name" value="Fungal_trans"/>
    <property type="match status" value="1"/>
</dbReference>
<keyword evidence="4" id="KW-1185">Reference proteome</keyword>
<accession>A0AAN6K0F7</accession>
<evidence type="ECO:0000313" key="4">
    <source>
        <dbReference type="Proteomes" id="UP001175353"/>
    </source>
</evidence>
<sequence length="539" mass="60052">MRAHAYPWHACNAESVTSKKHETQPSINHDDTPVVLSPNDFFTDFDFGMPSLEEEQLWHLRKIPSPPSGTPLHQGLAAAEGAEYEMLIGLYYDNFHRAHPCILPQTHFRAIKAQDPELVRLLEPVMCWIGSMYASRPISNVHEERARNAVDTAQSQPPTAFGVQALLLFSIATYWNNDIEKGHAILDSTICMALGLGLHRRDFARIHGKGDAVLEESWRRTWWQIYITDLHLAASSHASTWRTSDIESTVDLPCEEHEYESGCVSQPRTLDEYENREFGQQCAEFSSFAQVVGLARCLDLTLAGASRADMVSLSRIAQEADAAVAAWSLLLPESKRQLVRTDGTVDEMLFKANMLLNAYIVDVHRPLSSLAYSTIESCSRCAPPAPSQHSSPARALQARIHTTKILQAIERLTELLTLPTQLTKHSPFLICIVAITTIAHLSACRYVLSGRDWKIARQRIRAAMGALKAYGDIWPLGKRTYREVGNVAREILDLNGPGSLESQQAVRSTIDFSTTPHCSSVLPDYLDFLKSPLGFSGPP</sequence>
<dbReference type="AlphaFoldDB" id="A0AAN6K0F7"/>
<evidence type="ECO:0000259" key="2">
    <source>
        <dbReference type="SMART" id="SM00906"/>
    </source>
</evidence>
<comment type="caution">
    <text evidence="3">The sequence shown here is derived from an EMBL/GenBank/DDBJ whole genome shotgun (WGS) entry which is preliminary data.</text>
</comment>
<dbReference type="EMBL" id="JAUJLE010000614">
    <property type="protein sequence ID" value="KAK0952417.1"/>
    <property type="molecule type" value="Genomic_DNA"/>
</dbReference>
<name>A0AAN6K0F7_9PEZI</name>
<protein>
    <recommendedName>
        <fullName evidence="2">Xylanolytic transcriptional activator regulatory domain-containing protein</fullName>
    </recommendedName>
</protein>
<proteinExistence type="predicted"/>
<dbReference type="SMART" id="SM00906">
    <property type="entry name" value="Fungal_trans"/>
    <property type="match status" value="1"/>
</dbReference>
<feature type="domain" description="Xylanolytic transcriptional activator regulatory" evidence="2">
    <location>
        <begin position="182"/>
        <end position="259"/>
    </location>
</feature>
<dbReference type="GO" id="GO:0003677">
    <property type="term" value="F:DNA binding"/>
    <property type="evidence" value="ECO:0007669"/>
    <property type="project" value="InterPro"/>
</dbReference>
<dbReference type="PANTHER" id="PTHR47431">
    <property type="entry name" value="ZN(II)2CYS6 TRANSCRIPTION FACTOR (EUROFUNG)-RELATED"/>
    <property type="match status" value="1"/>
</dbReference>